<dbReference type="Proteomes" id="UP000785679">
    <property type="component" value="Unassembled WGS sequence"/>
</dbReference>
<dbReference type="AlphaFoldDB" id="A0A8J8T6E6"/>
<comment type="caution">
    <text evidence="1">The sequence shown here is derived from an EMBL/GenBank/DDBJ whole genome shotgun (WGS) entry which is preliminary data.</text>
</comment>
<reference evidence="1" key="1">
    <citation type="submission" date="2019-06" db="EMBL/GenBank/DDBJ databases">
        <authorList>
            <person name="Zheng W."/>
        </authorList>
    </citation>
    <scope>NUCLEOTIDE SEQUENCE</scope>
    <source>
        <strain evidence="1">QDHG01</strain>
    </source>
</reference>
<organism evidence="1 2">
    <name type="scientific">Halteria grandinella</name>
    <dbReference type="NCBI Taxonomy" id="5974"/>
    <lineage>
        <taxon>Eukaryota</taxon>
        <taxon>Sar</taxon>
        <taxon>Alveolata</taxon>
        <taxon>Ciliophora</taxon>
        <taxon>Intramacronucleata</taxon>
        <taxon>Spirotrichea</taxon>
        <taxon>Stichotrichia</taxon>
        <taxon>Sporadotrichida</taxon>
        <taxon>Halteriidae</taxon>
        <taxon>Halteria</taxon>
    </lineage>
</organism>
<gene>
    <name evidence="1" type="ORF">FGO68_gene12572</name>
</gene>
<evidence type="ECO:0000313" key="1">
    <source>
        <dbReference type="EMBL" id="TNV83043.1"/>
    </source>
</evidence>
<name>A0A8J8T6E6_HALGN</name>
<keyword evidence="2" id="KW-1185">Reference proteome</keyword>
<dbReference type="EMBL" id="RRYP01004226">
    <property type="protein sequence ID" value="TNV83043.1"/>
    <property type="molecule type" value="Genomic_DNA"/>
</dbReference>
<proteinExistence type="predicted"/>
<protein>
    <submittedName>
        <fullName evidence="1">Uncharacterized protein</fullName>
    </submittedName>
</protein>
<sequence length="516" mass="60701">MNCKKIIVFASDIFHKQLRYFFTCQTISNKQINISQIYKFKTSSLDQEQWVIKHITPKQLDTKVSIELDTKLNNAEELFDTLLGSLTIIKNKSITCQTDIPIETNSLVSKVDTHTQSLYTSNLKLAIFALNNCTKLTMLEVYNLDHNFNLRVLAVEKLYLRELIISNTDYTYNPWISDVLKKSKDTLRSLTCDGSVDLSSLLHSDELRQLNITGDCRYINDANIEVIGTLLKLEDLSTDIQSIVDMFQQGEKLKLFRFAMDLQYSNIQVIPKSVLTVHLLNQENTFNCIKLFLEQNQSVREVTTGLQYWHEIAFVLDKFKQIKFNFIDSNRNIFSFNQSYAYLHPECQLPVYSASQPDHIIYELLFQRITDKQKLFRPYFKAVYQEEEATYLMESPPKIIDQLSTFNEFQHCLISLSDKFNEKLEAYRFDRVFNYQLNDHRNLRIILSTYDEVFQLGGNIDQAVTMVKEMTKDQRKRIKRQSYFEHCKQNWKQPLNSEDYIQLSWSEENAESDYDD</sequence>
<accession>A0A8J8T6E6</accession>
<evidence type="ECO:0000313" key="2">
    <source>
        <dbReference type="Proteomes" id="UP000785679"/>
    </source>
</evidence>